<protein>
    <recommendedName>
        <fullName evidence="4">DUF5668 domain-containing protein</fullName>
    </recommendedName>
</protein>
<evidence type="ECO:0008006" key="4">
    <source>
        <dbReference type="Google" id="ProtNLM"/>
    </source>
</evidence>
<keyword evidence="1" id="KW-0812">Transmembrane</keyword>
<proteinExistence type="predicted"/>
<name>A0A2H0RE62_9BACT</name>
<feature type="transmembrane region" description="Helical" evidence="1">
    <location>
        <begin position="9"/>
        <end position="29"/>
    </location>
</feature>
<evidence type="ECO:0000256" key="1">
    <source>
        <dbReference type="SAM" id="Phobius"/>
    </source>
</evidence>
<feature type="transmembrane region" description="Helical" evidence="1">
    <location>
        <begin position="44"/>
        <end position="61"/>
    </location>
</feature>
<dbReference type="Proteomes" id="UP000228767">
    <property type="component" value="Unassembled WGS sequence"/>
</dbReference>
<organism evidence="2 3">
    <name type="scientific">Candidatus Vogelbacteria bacterium CG10_big_fil_rev_8_21_14_0_10_51_16</name>
    <dbReference type="NCBI Taxonomy" id="1975045"/>
    <lineage>
        <taxon>Bacteria</taxon>
        <taxon>Candidatus Vogeliibacteriota</taxon>
    </lineage>
</organism>
<evidence type="ECO:0000313" key="3">
    <source>
        <dbReference type="Proteomes" id="UP000228767"/>
    </source>
</evidence>
<accession>A0A2H0RE62</accession>
<keyword evidence="1" id="KW-0472">Membrane</keyword>
<reference evidence="2 3" key="1">
    <citation type="submission" date="2017-09" db="EMBL/GenBank/DDBJ databases">
        <title>Depth-based differentiation of microbial function through sediment-hosted aquifers and enrichment of novel symbionts in the deep terrestrial subsurface.</title>
        <authorList>
            <person name="Probst A.J."/>
            <person name="Ladd B."/>
            <person name="Jarett J.K."/>
            <person name="Geller-Mcgrath D.E."/>
            <person name="Sieber C.M."/>
            <person name="Emerson J.B."/>
            <person name="Anantharaman K."/>
            <person name="Thomas B.C."/>
            <person name="Malmstrom R."/>
            <person name="Stieglmeier M."/>
            <person name="Klingl A."/>
            <person name="Woyke T."/>
            <person name="Ryan C.M."/>
            <person name="Banfield J.F."/>
        </authorList>
    </citation>
    <scope>NUCLEOTIDE SEQUENCE [LARGE SCALE GENOMIC DNA]</scope>
    <source>
        <strain evidence="2">CG10_big_fil_rev_8_21_14_0_10_51_16</strain>
    </source>
</reference>
<dbReference type="AlphaFoldDB" id="A0A2H0RE62"/>
<keyword evidence="1" id="KW-1133">Transmembrane helix</keyword>
<sequence length="67" mass="7493">MPEKKYRVVIYGAVVIGLLMLFGWILSILGDSLRLVTGVGVPTWGKWLIFGLGALVVFSFAKNRLRR</sequence>
<comment type="caution">
    <text evidence="2">The sequence shown here is derived from an EMBL/GenBank/DDBJ whole genome shotgun (WGS) entry which is preliminary data.</text>
</comment>
<evidence type="ECO:0000313" key="2">
    <source>
        <dbReference type="EMBL" id="PIR44808.1"/>
    </source>
</evidence>
<dbReference type="EMBL" id="PCYI01000019">
    <property type="protein sequence ID" value="PIR44808.1"/>
    <property type="molecule type" value="Genomic_DNA"/>
</dbReference>
<gene>
    <name evidence="2" type="ORF">COV10_02905</name>
</gene>